<accession>A0A0B7AF32</accession>
<keyword evidence="1" id="KW-0812">Transmembrane</keyword>
<sequence length="91" mass="10277">GNNPKIILDIPIHQDILVILLVLKLFTIYLPMSPSSLSSNVYALVMQRYLHVFQAVALFHLFCLAETRISLTSSKVHNDMHTTDILECVVV</sequence>
<organism evidence="2">
    <name type="scientific">Arion vulgaris</name>
    <dbReference type="NCBI Taxonomy" id="1028688"/>
    <lineage>
        <taxon>Eukaryota</taxon>
        <taxon>Metazoa</taxon>
        <taxon>Spiralia</taxon>
        <taxon>Lophotrochozoa</taxon>
        <taxon>Mollusca</taxon>
        <taxon>Gastropoda</taxon>
        <taxon>Heterobranchia</taxon>
        <taxon>Euthyneura</taxon>
        <taxon>Panpulmonata</taxon>
        <taxon>Eupulmonata</taxon>
        <taxon>Stylommatophora</taxon>
        <taxon>Helicina</taxon>
        <taxon>Arionoidea</taxon>
        <taxon>Arionidae</taxon>
        <taxon>Arion</taxon>
    </lineage>
</organism>
<reference evidence="2" key="1">
    <citation type="submission" date="2014-12" db="EMBL/GenBank/DDBJ databases">
        <title>Insight into the proteome of Arion vulgaris.</title>
        <authorList>
            <person name="Aradska J."/>
            <person name="Bulat T."/>
            <person name="Smidak R."/>
            <person name="Sarate P."/>
            <person name="Gangsoo J."/>
            <person name="Sialana F."/>
            <person name="Bilban M."/>
            <person name="Lubec G."/>
        </authorList>
    </citation>
    <scope>NUCLEOTIDE SEQUENCE</scope>
    <source>
        <tissue evidence="2">Skin</tissue>
    </source>
</reference>
<proteinExistence type="predicted"/>
<protein>
    <submittedName>
        <fullName evidence="2">Uncharacterized protein</fullName>
    </submittedName>
</protein>
<keyword evidence="1" id="KW-1133">Transmembrane helix</keyword>
<keyword evidence="1" id="KW-0472">Membrane</keyword>
<feature type="transmembrane region" description="Helical" evidence="1">
    <location>
        <begin position="52"/>
        <end position="71"/>
    </location>
</feature>
<dbReference type="EMBL" id="HACG01031645">
    <property type="protein sequence ID" value="CEK78510.1"/>
    <property type="molecule type" value="Transcribed_RNA"/>
</dbReference>
<name>A0A0B7AF32_9EUPU</name>
<gene>
    <name evidence="2" type="primary">ORF110529</name>
</gene>
<evidence type="ECO:0000256" key="1">
    <source>
        <dbReference type="SAM" id="Phobius"/>
    </source>
</evidence>
<dbReference type="AlphaFoldDB" id="A0A0B7AF32"/>
<feature type="non-terminal residue" evidence="2">
    <location>
        <position position="1"/>
    </location>
</feature>
<evidence type="ECO:0000313" key="2">
    <source>
        <dbReference type="EMBL" id="CEK78510.1"/>
    </source>
</evidence>
<feature type="transmembrane region" description="Helical" evidence="1">
    <location>
        <begin position="12"/>
        <end position="32"/>
    </location>
</feature>